<dbReference type="GO" id="GO:0005615">
    <property type="term" value="C:extracellular space"/>
    <property type="evidence" value="ECO:0007669"/>
    <property type="project" value="TreeGrafter"/>
</dbReference>
<protein>
    <recommendedName>
        <fullName evidence="9">CUB domain-containing protein</fullName>
    </recommendedName>
</protein>
<evidence type="ECO:0000313" key="8">
    <source>
        <dbReference type="Proteomes" id="UP000335636"/>
    </source>
</evidence>
<evidence type="ECO:0000313" key="6">
    <source>
        <dbReference type="EMBL" id="KAF7466784.1"/>
    </source>
</evidence>
<dbReference type="Proteomes" id="UP000335636">
    <property type="component" value="Unassembled WGS sequence"/>
</dbReference>
<evidence type="ECO:0000256" key="2">
    <source>
        <dbReference type="ARBA" id="ARBA00023157"/>
    </source>
</evidence>
<dbReference type="Pfam" id="PF00084">
    <property type="entry name" value="Sushi"/>
    <property type="match status" value="1"/>
</dbReference>
<dbReference type="AlphaFoldDB" id="A0A5E4BHK5"/>
<keyword evidence="1" id="KW-0720">Serine protease</keyword>
<dbReference type="EMBL" id="WJEC01007829">
    <property type="protein sequence ID" value="KAF7466784.1"/>
    <property type="molecule type" value="Genomic_DNA"/>
</dbReference>
<dbReference type="GO" id="GO:0004252">
    <property type="term" value="F:serine-type endopeptidase activity"/>
    <property type="evidence" value="ECO:0007669"/>
    <property type="project" value="TreeGrafter"/>
</dbReference>
<feature type="domain" description="Sushi" evidence="5">
    <location>
        <begin position="147"/>
        <end position="211"/>
    </location>
</feature>
<dbReference type="SUPFAM" id="SSF57535">
    <property type="entry name" value="Complement control module/SCR domain"/>
    <property type="match status" value="1"/>
</dbReference>
<dbReference type="CDD" id="cd00041">
    <property type="entry name" value="CUB"/>
    <property type="match status" value="1"/>
</dbReference>
<dbReference type="PANTHER" id="PTHR24255:SF10">
    <property type="entry name" value="MANNAN-BINDING LECTIN SERINE PROTEASE 2"/>
    <property type="match status" value="1"/>
</dbReference>
<reference evidence="7 8" key="1">
    <citation type="submission" date="2019-04" db="EMBL/GenBank/DDBJ databases">
        <authorList>
            <person name="Alioto T."/>
            <person name="Alioto T."/>
        </authorList>
    </citation>
    <scope>NUCLEOTIDE SEQUENCE [LARGE SCALE GENOMIC DNA]</scope>
</reference>
<dbReference type="Gene3D" id="2.60.120.290">
    <property type="entry name" value="Spermadhesin, CUB domain"/>
    <property type="match status" value="1"/>
</dbReference>
<dbReference type="SMART" id="SM00042">
    <property type="entry name" value="CUB"/>
    <property type="match status" value="1"/>
</dbReference>
<evidence type="ECO:0000313" key="7">
    <source>
        <dbReference type="EMBL" id="VTJ68409.1"/>
    </source>
</evidence>
<dbReference type="Pfam" id="PF00431">
    <property type="entry name" value="CUB"/>
    <property type="match status" value="1"/>
</dbReference>
<evidence type="ECO:0000259" key="4">
    <source>
        <dbReference type="PROSITE" id="PS01180"/>
    </source>
</evidence>
<dbReference type="CDD" id="cd00033">
    <property type="entry name" value="CCP"/>
    <property type="match status" value="1"/>
</dbReference>
<keyword evidence="1" id="KW-0378">Hydrolase</keyword>
<organism evidence="7 8">
    <name type="scientific">Marmota monax</name>
    <name type="common">Woodchuck</name>
    <dbReference type="NCBI Taxonomy" id="9995"/>
    <lineage>
        <taxon>Eukaryota</taxon>
        <taxon>Metazoa</taxon>
        <taxon>Chordata</taxon>
        <taxon>Craniata</taxon>
        <taxon>Vertebrata</taxon>
        <taxon>Euteleostomi</taxon>
        <taxon>Mammalia</taxon>
        <taxon>Eutheria</taxon>
        <taxon>Euarchontoglires</taxon>
        <taxon>Glires</taxon>
        <taxon>Rodentia</taxon>
        <taxon>Sciuromorpha</taxon>
        <taxon>Sciuridae</taxon>
        <taxon>Xerinae</taxon>
        <taxon>Marmotini</taxon>
        <taxon>Marmota</taxon>
    </lineage>
</organism>
<dbReference type="Gene3D" id="2.10.70.10">
    <property type="entry name" value="Complement Module, domain 1"/>
    <property type="match status" value="1"/>
</dbReference>
<comment type="caution">
    <text evidence="3">Lacks conserved residue(s) required for the propagation of feature annotation.</text>
</comment>
<sequence>MPFTSSFETLAEDAHPLGPGVGPLQASVPGAADAGQVLRGRSGELSSPEYPGPYPKLSSCSYGIRLEEGFSVTLDFVESFDVEAHPEAQCPYDSLMIQTDQEEYGPFCGKTLPPRIETGSNNVTILFVTDKSGAHTGWKIHYTSTAQPCPDPMAPPNGHISPVQTKYILKDSISVFCETGYELLQVSYYKTILTGSQSWRDVHTRVSRCVKRKRKECERGRAALRSVLQQ</sequence>
<dbReference type="InterPro" id="IPR035914">
    <property type="entry name" value="Sperma_CUB_dom_sf"/>
</dbReference>
<dbReference type="FunFam" id="2.60.120.290:FF:000006">
    <property type="entry name" value="Mannan-binding lectin serine protease 1"/>
    <property type="match status" value="1"/>
</dbReference>
<dbReference type="InterPro" id="IPR035976">
    <property type="entry name" value="Sushi/SCR/CCP_sf"/>
</dbReference>
<keyword evidence="3" id="KW-0768">Sushi</keyword>
<evidence type="ECO:0000256" key="1">
    <source>
        <dbReference type="ARBA" id="ARBA00022825"/>
    </source>
</evidence>
<accession>A0A5E4BHK5</accession>
<evidence type="ECO:0000259" key="5">
    <source>
        <dbReference type="PROSITE" id="PS50923"/>
    </source>
</evidence>
<dbReference type="InterPro" id="IPR000436">
    <property type="entry name" value="Sushi_SCR_CCP_dom"/>
</dbReference>
<evidence type="ECO:0000256" key="3">
    <source>
        <dbReference type="PROSITE-ProRule" id="PRU00302"/>
    </source>
</evidence>
<dbReference type="PROSITE" id="PS01180">
    <property type="entry name" value="CUB"/>
    <property type="match status" value="1"/>
</dbReference>
<dbReference type="PANTHER" id="PTHR24255">
    <property type="entry name" value="COMPLEMENT COMPONENT 1, S SUBCOMPONENT-RELATED"/>
    <property type="match status" value="1"/>
</dbReference>
<dbReference type="GO" id="GO:0001867">
    <property type="term" value="P:complement activation, lectin pathway"/>
    <property type="evidence" value="ECO:0007669"/>
    <property type="project" value="TreeGrafter"/>
</dbReference>
<dbReference type="SUPFAM" id="SSF49854">
    <property type="entry name" value="Spermadhesin, CUB domain"/>
    <property type="match status" value="1"/>
</dbReference>
<dbReference type="PROSITE" id="PS50923">
    <property type="entry name" value="SUSHI"/>
    <property type="match status" value="1"/>
</dbReference>
<keyword evidence="8" id="KW-1185">Reference proteome</keyword>
<evidence type="ECO:0008006" key="9">
    <source>
        <dbReference type="Google" id="ProtNLM"/>
    </source>
</evidence>
<dbReference type="Proteomes" id="UP000662637">
    <property type="component" value="Unassembled WGS sequence"/>
</dbReference>
<name>A0A5E4BHK5_MARMO</name>
<proteinExistence type="predicted"/>
<keyword evidence="2" id="KW-1015">Disulfide bond</keyword>
<dbReference type="InterPro" id="IPR000859">
    <property type="entry name" value="CUB_dom"/>
</dbReference>
<gene>
    <name evidence="6" type="ORF">GHT09_001937</name>
    <name evidence="7" type="ORF">MONAX_5E023243</name>
</gene>
<reference evidence="6" key="2">
    <citation type="submission" date="2020-08" db="EMBL/GenBank/DDBJ databases">
        <authorList>
            <person name="Shumante A."/>
            <person name="Zimin A.V."/>
            <person name="Puiu D."/>
            <person name="Salzberg S.L."/>
        </authorList>
    </citation>
    <scope>NUCLEOTIDE SEQUENCE</scope>
    <source>
        <strain evidence="6">WC2-LM</strain>
        <tissue evidence="6">Liver</tissue>
    </source>
</reference>
<feature type="domain" description="CUB" evidence="4">
    <location>
        <begin position="34"/>
        <end position="145"/>
    </location>
</feature>
<dbReference type="EMBL" id="CABDUW010000429">
    <property type="protein sequence ID" value="VTJ68409.1"/>
    <property type="molecule type" value="Genomic_DNA"/>
</dbReference>
<keyword evidence="1" id="KW-0645">Protease</keyword>